<feature type="region of interest" description="Disordered" evidence="1">
    <location>
        <begin position="553"/>
        <end position="580"/>
    </location>
</feature>
<keyword evidence="3" id="KW-1185">Reference proteome</keyword>
<reference evidence="2" key="1">
    <citation type="submission" date="2021-03" db="EMBL/GenBank/DDBJ databases">
        <authorList>
            <person name="Tran Van P."/>
        </authorList>
    </citation>
    <scope>NUCLEOTIDE SEQUENCE</scope>
</reference>
<comment type="caution">
    <text evidence="2">The sequence shown here is derived from an EMBL/GenBank/DDBJ whole genome shotgun (WGS) entry which is preliminary data.</text>
</comment>
<evidence type="ECO:0000313" key="2">
    <source>
        <dbReference type="EMBL" id="CAG2053893.1"/>
    </source>
</evidence>
<evidence type="ECO:0000256" key="1">
    <source>
        <dbReference type="SAM" id="MobiDB-lite"/>
    </source>
</evidence>
<name>A0ABN7NKQ8_TIMPD</name>
<gene>
    <name evidence="2" type="ORF">TPAB3V08_LOCUS937</name>
</gene>
<feature type="compositionally biased region" description="Low complexity" evidence="1">
    <location>
        <begin position="553"/>
        <end position="569"/>
    </location>
</feature>
<dbReference type="Proteomes" id="UP001153148">
    <property type="component" value="Unassembled WGS sequence"/>
</dbReference>
<dbReference type="EMBL" id="CAJPIN010000779">
    <property type="protein sequence ID" value="CAG2053893.1"/>
    <property type="molecule type" value="Genomic_DNA"/>
</dbReference>
<feature type="compositionally biased region" description="Basic residues" evidence="1">
    <location>
        <begin position="570"/>
        <end position="580"/>
    </location>
</feature>
<accession>A0ABN7NKQ8</accession>
<protein>
    <submittedName>
        <fullName evidence="2">Uncharacterized protein</fullName>
    </submittedName>
</protein>
<proteinExistence type="predicted"/>
<organism evidence="2 3">
    <name type="scientific">Timema podura</name>
    <name type="common">Walking stick</name>
    <dbReference type="NCBI Taxonomy" id="61482"/>
    <lineage>
        <taxon>Eukaryota</taxon>
        <taxon>Metazoa</taxon>
        <taxon>Ecdysozoa</taxon>
        <taxon>Arthropoda</taxon>
        <taxon>Hexapoda</taxon>
        <taxon>Insecta</taxon>
        <taxon>Pterygota</taxon>
        <taxon>Neoptera</taxon>
        <taxon>Polyneoptera</taxon>
        <taxon>Phasmatodea</taxon>
        <taxon>Timematodea</taxon>
        <taxon>Timematoidea</taxon>
        <taxon>Timematidae</taxon>
        <taxon>Timema</taxon>
    </lineage>
</organism>
<evidence type="ECO:0000313" key="3">
    <source>
        <dbReference type="Proteomes" id="UP001153148"/>
    </source>
</evidence>
<sequence length="580" mass="64678">MVTTCPNRHQAVLIRRRVIVELRGELLTKRSSVPIEKVVNPLGTVITISMPFDDNGSCHQTMHGGVDSPQHLKRTYQKVLATEENVLEGGVRWPTDVKSSGVAATGEKMNVKPERDSILSGDNGELIRVNVNNSGGKLDFGHEETGLEFEIQTLDSNSALTTVGLEQMSQEEKSSSEGNIDRCPDSLKCDIGENGNTYTGSSRDPFENICLESKKVVFDNDDDRLLNVKLKSKKKRFEAFDAKHMYAECEHVEIQDPNLCTYPKLEGNITKSFKNTTKTKKIETKTNQTASKEVNKLTEKKAIDNETTQSMFMSTASPVESWSSTSEPWTKPVETYHELESIKRHIQPSESVKKCKIESIEEEHKKPISQPFKEIENFAKSKSKSGKKTWSCVVSNNPVAEPLSMDRSRSLLEESCDVTKESFTLEKLDYKTTKNLKKVPFSKDSSNKLEIEAILESGKFCSSEEKVEVIAKRSWSNIVSSNVRKDSHCLIDVEAPESVPTPSQDTCSDQVNFTDMQPLVNVPLDAFENAGAATFNLEPETIVIATEEEEENNAIGGVDAFNSSSQSLAKKSKKSKKKKR</sequence>